<dbReference type="InterPro" id="IPR007219">
    <property type="entry name" value="XnlR_reg_dom"/>
</dbReference>
<sequence>MDDYAHVPKISDQKAVELYEHVARLSSGANTPYMVDLAFLKDKAAFNMFIQLYFEHFHPSLPLLHKVTFCPLEMPWILNLAVATIGSHYSRLSSSYRYTTLLGDCLRLAVSELIDHDINVSIGIPFAQAILLSQVDTAYSGQRNLVLKAQFYRSFAVTICRGIAAGLRRREPPCKQTESRHETYHQWLQRELEKRIVYCGWLLDCQYSLHNDIPFIMTLDDIDLELPCNEETWDKPVNTEKMEEVLTQPVHLRDILAADARTERMYHMTSILLYLPFKRLCMSSGWMATETSTKSAQMELSTWLSRDGGQNARVAVRHAAILFALIRTHSTNTYHEAQSLLLSTLTIWVFATLQQHAEYGEHNNDAKSSIHLDRPMSLTDEEDWISGNAPFVPRIAGVGCIGGPLGARRLLIEACDILHRHECWGVNRRVVVVLEQLLVCGNALSSQ</sequence>
<feature type="domain" description="Xylanolytic transcriptional activator regulatory" evidence="9">
    <location>
        <begin position="50"/>
        <end position="243"/>
    </location>
</feature>
<evidence type="ECO:0000256" key="2">
    <source>
        <dbReference type="ARBA" id="ARBA00022723"/>
    </source>
</evidence>
<evidence type="ECO:0000256" key="1">
    <source>
        <dbReference type="ARBA" id="ARBA00004123"/>
    </source>
</evidence>
<dbReference type="CDD" id="cd12148">
    <property type="entry name" value="fungal_TF_MHR"/>
    <property type="match status" value="1"/>
</dbReference>
<evidence type="ECO:0000256" key="3">
    <source>
        <dbReference type="ARBA" id="ARBA00022737"/>
    </source>
</evidence>
<dbReference type="GO" id="GO:0008270">
    <property type="term" value="F:zinc ion binding"/>
    <property type="evidence" value="ECO:0007669"/>
    <property type="project" value="UniProtKB-KW"/>
</dbReference>
<evidence type="ECO:0000256" key="5">
    <source>
        <dbReference type="ARBA" id="ARBA00022833"/>
    </source>
</evidence>
<keyword evidence="11" id="KW-1185">Reference proteome</keyword>
<comment type="subcellular location">
    <subcellularLocation>
        <location evidence="1">Nucleus</location>
    </subcellularLocation>
</comment>
<evidence type="ECO:0000256" key="6">
    <source>
        <dbReference type="ARBA" id="ARBA00023015"/>
    </source>
</evidence>
<keyword evidence="3" id="KW-0677">Repeat</keyword>
<dbReference type="PANTHER" id="PTHR40626:SF11">
    <property type="entry name" value="ZINC FINGER PROTEIN YPR022C"/>
    <property type="match status" value="1"/>
</dbReference>
<dbReference type="GO" id="GO:0006351">
    <property type="term" value="P:DNA-templated transcription"/>
    <property type="evidence" value="ECO:0007669"/>
    <property type="project" value="InterPro"/>
</dbReference>
<dbReference type="AlphaFoldDB" id="A0AAD4CKB3"/>
<evidence type="ECO:0000256" key="7">
    <source>
        <dbReference type="ARBA" id="ARBA00023163"/>
    </source>
</evidence>
<evidence type="ECO:0000313" key="11">
    <source>
        <dbReference type="Proteomes" id="UP001194746"/>
    </source>
</evidence>
<dbReference type="PANTHER" id="PTHR40626">
    <property type="entry name" value="MIP31509P"/>
    <property type="match status" value="1"/>
</dbReference>
<dbReference type="InterPro" id="IPR051059">
    <property type="entry name" value="VerF-like"/>
</dbReference>
<comment type="caution">
    <text evidence="10">The sequence shown here is derived from an EMBL/GenBank/DDBJ whole genome shotgun (WGS) entry which is preliminary data.</text>
</comment>
<dbReference type="GO" id="GO:0005634">
    <property type="term" value="C:nucleus"/>
    <property type="evidence" value="ECO:0007669"/>
    <property type="project" value="UniProtKB-SubCell"/>
</dbReference>
<dbReference type="Pfam" id="PF04082">
    <property type="entry name" value="Fungal_trans"/>
    <property type="match status" value="1"/>
</dbReference>
<keyword evidence="8" id="KW-0539">Nucleus</keyword>
<keyword evidence="7" id="KW-0804">Transcription</keyword>
<keyword evidence="6" id="KW-0805">Transcription regulation</keyword>
<protein>
    <recommendedName>
        <fullName evidence="9">Xylanolytic transcriptional activator regulatory domain-containing protein</fullName>
    </recommendedName>
</protein>
<keyword evidence="4" id="KW-0863">Zinc-finger</keyword>
<evidence type="ECO:0000313" key="10">
    <source>
        <dbReference type="EMBL" id="KAF9888126.1"/>
    </source>
</evidence>
<dbReference type="GO" id="GO:0000978">
    <property type="term" value="F:RNA polymerase II cis-regulatory region sequence-specific DNA binding"/>
    <property type="evidence" value="ECO:0007669"/>
    <property type="project" value="InterPro"/>
</dbReference>
<evidence type="ECO:0000259" key="9">
    <source>
        <dbReference type="Pfam" id="PF04082"/>
    </source>
</evidence>
<keyword evidence="5" id="KW-0862">Zinc</keyword>
<name>A0AAD4CKB3_ASPNN</name>
<keyword evidence="2" id="KW-0479">Metal-binding</keyword>
<reference evidence="10" key="1">
    <citation type="journal article" date="2019" name="Beilstein J. Org. Chem.">
        <title>Nanangenines: drimane sesquiterpenoids as the dominant metabolite cohort of a novel Australian fungus, Aspergillus nanangensis.</title>
        <authorList>
            <person name="Lacey H.J."/>
            <person name="Gilchrist C.L.M."/>
            <person name="Crombie A."/>
            <person name="Kalaitzis J.A."/>
            <person name="Vuong D."/>
            <person name="Rutledge P.J."/>
            <person name="Turner P."/>
            <person name="Pitt J.I."/>
            <person name="Lacey E."/>
            <person name="Chooi Y.H."/>
            <person name="Piggott A.M."/>
        </authorList>
    </citation>
    <scope>NUCLEOTIDE SEQUENCE</scope>
    <source>
        <strain evidence="10">MST-FP2251</strain>
    </source>
</reference>
<organism evidence="10 11">
    <name type="scientific">Aspergillus nanangensis</name>
    <dbReference type="NCBI Taxonomy" id="2582783"/>
    <lineage>
        <taxon>Eukaryota</taxon>
        <taxon>Fungi</taxon>
        <taxon>Dikarya</taxon>
        <taxon>Ascomycota</taxon>
        <taxon>Pezizomycotina</taxon>
        <taxon>Eurotiomycetes</taxon>
        <taxon>Eurotiomycetidae</taxon>
        <taxon>Eurotiales</taxon>
        <taxon>Aspergillaceae</taxon>
        <taxon>Aspergillus</taxon>
        <taxon>Aspergillus subgen. Circumdati</taxon>
    </lineage>
</organism>
<accession>A0AAD4CKB3</accession>
<evidence type="ECO:0000256" key="8">
    <source>
        <dbReference type="ARBA" id="ARBA00023242"/>
    </source>
</evidence>
<gene>
    <name evidence="10" type="ORF">FE257_009262</name>
</gene>
<dbReference type="Proteomes" id="UP001194746">
    <property type="component" value="Unassembled WGS sequence"/>
</dbReference>
<proteinExistence type="predicted"/>
<evidence type="ECO:0000256" key="4">
    <source>
        <dbReference type="ARBA" id="ARBA00022771"/>
    </source>
</evidence>
<dbReference type="GO" id="GO:0000785">
    <property type="term" value="C:chromatin"/>
    <property type="evidence" value="ECO:0007669"/>
    <property type="project" value="TreeGrafter"/>
</dbReference>
<dbReference type="GO" id="GO:0000981">
    <property type="term" value="F:DNA-binding transcription factor activity, RNA polymerase II-specific"/>
    <property type="evidence" value="ECO:0007669"/>
    <property type="project" value="InterPro"/>
</dbReference>
<reference evidence="10" key="2">
    <citation type="submission" date="2020-02" db="EMBL/GenBank/DDBJ databases">
        <authorList>
            <person name="Gilchrist C.L.M."/>
            <person name="Chooi Y.-H."/>
        </authorList>
    </citation>
    <scope>NUCLEOTIDE SEQUENCE</scope>
    <source>
        <strain evidence="10">MST-FP2251</strain>
    </source>
</reference>
<dbReference type="EMBL" id="VCAU01000051">
    <property type="protein sequence ID" value="KAF9888126.1"/>
    <property type="molecule type" value="Genomic_DNA"/>
</dbReference>